<feature type="compositionally biased region" description="Polar residues" evidence="2">
    <location>
        <begin position="1"/>
        <end position="22"/>
    </location>
</feature>
<dbReference type="PANTHER" id="PTHR48094:SF12">
    <property type="entry name" value="PARKINSON DISEASE PROTEIN 7 HOMOLOG"/>
    <property type="match status" value="1"/>
</dbReference>
<evidence type="ECO:0000313" key="4">
    <source>
        <dbReference type="EMBL" id="CAE4630579.1"/>
    </source>
</evidence>
<keyword evidence="1" id="KW-0677">Repeat</keyword>
<dbReference type="GO" id="GO:1903189">
    <property type="term" value="P:glyoxal metabolic process"/>
    <property type="evidence" value="ECO:0007669"/>
    <property type="project" value="TreeGrafter"/>
</dbReference>
<feature type="region of interest" description="Disordered" evidence="2">
    <location>
        <begin position="1"/>
        <end position="67"/>
    </location>
</feature>
<dbReference type="EMBL" id="HBNS01034754">
    <property type="protein sequence ID" value="CAE4630579.1"/>
    <property type="molecule type" value="Transcribed_RNA"/>
</dbReference>
<dbReference type="NCBIfam" id="TIGR01383">
    <property type="entry name" value="not_thiJ"/>
    <property type="match status" value="1"/>
</dbReference>
<dbReference type="AlphaFoldDB" id="A0A7S4S094"/>
<proteinExistence type="predicted"/>
<evidence type="ECO:0000256" key="1">
    <source>
        <dbReference type="ARBA" id="ARBA00022737"/>
    </source>
</evidence>
<dbReference type="Pfam" id="PF01965">
    <property type="entry name" value="DJ-1_PfpI"/>
    <property type="match status" value="1"/>
</dbReference>
<sequence length="564" mass="63418">MTTEASGQFLTPPSDSTASSEAENGPAKENEDTMERIMESSNKVEQSLTAMTDSPQAKAIATRSRQMRMRRHLKITDERKDRFSEAKKNVLVPIGDGSEEIETSGITETLARFGARVVVASVMPGDRLACTMSRGLKVIADITIQEAAADEWDLIVLPGGMPGSRFLRQSKDLMDLLDRQKEKKKLFGAICTSPAVVLATAGLVEDGATCYPAKILREKIKDASDEDVVVQGNVITSQGPGTSLLFALRLGEALFGKEMADNVAKDMLVDRNGVPSYTVRLFPPRPAISEKPKNGITGRKRALETEKSIVSPVPSKVCKESNYVSSLPILPGKDVAKSLKEFHLFQDIVWARLLNLGWKLEIGSRKSDTYYLPPGISRETGLVRKDYFDSRIAVLKYIEQHGGKGREVYDFFRECLSVGRELIKKRQLHKNYTIDFLENEVKRRKGKDLFHSIVWNRLIKLGWKYDCSDTNEKPMYIPPGVNVEKEQWILGEHYFDNSLHVVDFLDQNEEWRSKDSTLKIRELYNACLTVQKEYIASDSDVGTTLSASWIETETKKRKPYLANY</sequence>
<gene>
    <name evidence="4" type="ORF">DBRI00130_LOCUS27169</name>
</gene>
<feature type="compositionally biased region" description="Basic and acidic residues" evidence="2">
    <location>
        <begin position="26"/>
        <end position="38"/>
    </location>
</feature>
<protein>
    <recommendedName>
        <fullName evidence="3">DJ-1/PfpI domain-containing protein</fullName>
    </recommendedName>
</protein>
<accession>A0A7S4S094</accession>
<feature type="domain" description="DJ-1/PfpI" evidence="3">
    <location>
        <begin position="88"/>
        <end position="250"/>
    </location>
</feature>
<organism evidence="4">
    <name type="scientific">Ditylum brightwellii</name>
    <dbReference type="NCBI Taxonomy" id="49249"/>
    <lineage>
        <taxon>Eukaryota</taxon>
        <taxon>Sar</taxon>
        <taxon>Stramenopiles</taxon>
        <taxon>Ochrophyta</taxon>
        <taxon>Bacillariophyta</taxon>
        <taxon>Mediophyceae</taxon>
        <taxon>Lithodesmiophycidae</taxon>
        <taxon>Lithodesmiales</taxon>
        <taxon>Lithodesmiaceae</taxon>
        <taxon>Ditylum</taxon>
    </lineage>
</organism>
<dbReference type="GO" id="GO:0005737">
    <property type="term" value="C:cytoplasm"/>
    <property type="evidence" value="ECO:0007669"/>
    <property type="project" value="UniProtKB-ARBA"/>
</dbReference>
<dbReference type="InterPro" id="IPR050325">
    <property type="entry name" value="Prot/Nucl_acid_deglycase"/>
</dbReference>
<evidence type="ECO:0000256" key="2">
    <source>
        <dbReference type="SAM" id="MobiDB-lite"/>
    </source>
</evidence>
<feature type="compositionally biased region" description="Polar residues" evidence="2">
    <location>
        <begin position="39"/>
        <end position="55"/>
    </location>
</feature>
<dbReference type="PANTHER" id="PTHR48094">
    <property type="entry name" value="PROTEIN/NUCLEIC ACID DEGLYCASE DJ-1-RELATED"/>
    <property type="match status" value="1"/>
</dbReference>
<dbReference type="FunFam" id="3.40.50.880:FF:000015">
    <property type="entry name" value="Protein DJ-1 homolog C"/>
    <property type="match status" value="1"/>
</dbReference>
<dbReference type="SUPFAM" id="SSF52317">
    <property type="entry name" value="Class I glutamine amidotransferase-like"/>
    <property type="match status" value="1"/>
</dbReference>
<name>A0A7S4S094_9STRA</name>
<evidence type="ECO:0000259" key="3">
    <source>
        <dbReference type="Pfam" id="PF01965"/>
    </source>
</evidence>
<dbReference type="Gene3D" id="3.40.50.880">
    <property type="match status" value="1"/>
</dbReference>
<dbReference type="CDD" id="cd03135">
    <property type="entry name" value="GATase1_DJ-1"/>
    <property type="match status" value="1"/>
</dbReference>
<reference evidence="4" key="1">
    <citation type="submission" date="2021-01" db="EMBL/GenBank/DDBJ databases">
        <authorList>
            <person name="Corre E."/>
            <person name="Pelletier E."/>
            <person name="Niang G."/>
            <person name="Scheremetjew M."/>
            <person name="Finn R."/>
            <person name="Kale V."/>
            <person name="Holt S."/>
            <person name="Cochrane G."/>
            <person name="Meng A."/>
            <person name="Brown T."/>
            <person name="Cohen L."/>
        </authorList>
    </citation>
    <scope>NUCLEOTIDE SEQUENCE</scope>
    <source>
        <strain evidence="4">GSO104</strain>
    </source>
</reference>
<dbReference type="InterPro" id="IPR006287">
    <property type="entry name" value="DJ-1"/>
</dbReference>
<dbReference type="InterPro" id="IPR002818">
    <property type="entry name" value="DJ-1/PfpI"/>
</dbReference>
<dbReference type="InterPro" id="IPR029062">
    <property type="entry name" value="Class_I_gatase-like"/>
</dbReference>